<name>A0A9P1FER8_9DINO</name>
<protein>
    <recommendedName>
        <fullName evidence="1">WWE domain-containing protein</fullName>
    </recommendedName>
</protein>
<organism evidence="2">
    <name type="scientific">Cladocopium goreaui</name>
    <dbReference type="NCBI Taxonomy" id="2562237"/>
    <lineage>
        <taxon>Eukaryota</taxon>
        <taxon>Sar</taxon>
        <taxon>Alveolata</taxon>
        <taxon>Dinophyceae</taxon>
        <taxon>Suessiales</taxon>
        <taxon>Symbiodiniaceae</taxon>
        <taxon>Cladocopium</taxon>
    </lineage>
</organism>
<dbReference type="InterPro" id="IPR004170">
    <property type="entry name" value="WWE_dom"/>
</dbReference>
<evidence type="ECO:0000259" key="1">
    <source>
        <dbReference type="Pfam" id="PF02825"/>
    </source>
</evidence>
<accession>A0A9P1FER8</accession>
<proteinExistence type="predicted"/>
<dbReference type="Pfam" id="PF02825">
    <property type="entry name" value="WWE"/>
    <property type="match status" value="1"/>
</dbReference>
<feature type="domain" description="WWE" evidence="1">
    <location>
        <begin position="23"/>
        <end position="74"/>
    </location>
</feature>
<reference evidence="2" key="1">
    <citation type="submission" date="2022-10" db="EMBL/GenBank/DDBJ databases">
        <authorList>
            <person name="Chen Y."/>
            <person name="Dougan E. K."/>
            <person name="Chan C."/>
            <person name="Rhodes N."/>
            <person name="Thang M."/>
        </authorList>
    </citation>
    <scope>NUCLEOTIDE SEQUENCE</scope>
</reference>
<keyword evidence="4" id="KW-1185">Reference proteome</keyword>
<dbReference type="Proteomes" id="UP001152797">
    <property type="component" value="Unassembled WGS sequence"/>
</dbReference>
<dbReference type="EMBL" id="CAMXCT030000069">
    <property type="protein sequence ID" value="CAL4760668.1"/>
    <property type="molecule type" value="Genomic_DNA"/>
</dbReference>
<evidence type="ECO:0000313" key="4">
    <source>
        <dbReference type="Proteomes" id="UP001152797"/>
    </source>
</evidence>
<gene>
    <name evidence="2" type="ORF">C1SCF055_LOCUS1870</name>
</gene>
<sequence>MRSSYLGNRDEAGCEDSASTGRWEYEARGAFKAFEDDCQGEVERLFQEYHSGGQQRVTVKTGKIEISLDFKLMTSRVGVIL</sequence>
<dbReference type="AlphaFoldDB" id="A0A9P1FER8"/>
<dbReference type="EMBL" id="CAMXCT010000069">
    <property type="protein sequence ID" value="CAI3973356.1"/>
    <property type="molecule type" value="Genomic_DNA"/>
</dbReference>
<evidence type="ECO:0000313" key="2">
    <source>
        <dbReference type="EMBL" id="CAI3973356.1"/>
    </source>
</evidence>
<comment type="caution">
    <text evidence="2">The sequence shown here is derived from an EMBL/GenBank/DDBJ whole genome shotgun (WGS) entry which is preliminary data.</text>
</comment>
<evidence type="ECO:0000313" key="3">
    <source>
        <dbReference type="EMBL" id="CAL4760668.1"/>
    </source>
</evidence>
<reference evidence="3 4" key="2">
    <citation type="submission" date="2024-05" db="EMBL/GenBank/DDBJ databases">
        <authorList>
            <person name="Chen Y."/>
            <person name="Shah S."/>
            <person name="Dougan E. K."/>
            <person name="Thang M."/>
            <person name="Chan C."/>
        </authorList>
    </citation>
    <scope>NUCLEOTIDE SEQUENCE [LARGE SCALE GENOMIC DNA]</scope>
</reference>
<dbReference type="EMBL" id="CAMXCT020000069">
    <property type="protein sequence ID" value="CAL1126731.1"/>
    <property type="molecule type" value="Genomic_DNA"/>
</dbReference>